<proteinExistence type="inferred from homology"/>
<evidence type="ECO:0000256" key="3">
    <source>
        <dbReference type="ARBA" id="ARBA00022679"/>
    </source>
</evidence>
<comment type="caution">
    <text evidence="7">The sequence shown here is derived from an EMBL/GenBank/DDBJ whole genome shotgun (WGS) entry which is preliminary data.</text>
</comment>
<feature type="region of interest" description="Disordered" evidence="5">
    <location>
        <begin position="364"/>
        <end position="417"/>
    </location>
</feature>
<feature type="compositionally biased region" description="Polar residues" evidence="5">
    <location>
        <begin position="179"/>
        <end position="194"/>
    </location>
</feature>
<dbReference type="InterPro" id="IPR037197">
    <property type="entry name" value="WWE_dom_sf"/>
</dbReference>
<dbReference type="Proteomes" id="UP001195483">
    <property type="component" value="Unassembled WGS sequence"/>
</dbReference>
<feature type="compositionally biased region" description="Polar residues" evidence="5">
    <location>
        <begin position="387"/>
        <end position="410"/>
    </location>
</feature>
<keyword evidence="3 4" id="KW-0808">Transferase</keyword>
<dbReference type="SUPFAM" id="SSF117839">
    <property type="entry name" value="WWE domain"/>
    <property type="match status" value="1"/>
</dbReference>
<sequence>MADQPECQSGGGSTKGQKRKRGNRSSIATENSFLFEDSKGTQQQLGKAKRPRSSSQSSTRKHSTDTQDCVLAKVVKQNSRVSVTQSATSQETIVDIPLKNFNLRSKSLSREELVEIPGNSGREKERSQSLPIYTDTNKGRKKGQGKSKGKAPLKKKKETNSINQSTEELSKLKSEFSSRTYSTTKNLRSNSQASIVEGLPYYSTKSSKRNKSKSISPKRRRSSAYKVDPSKESVLKVVGKNIEPSSVRQDIQEESLSAANTAGASDFYSQPKRAKVEETRTRERSRSAGQERASSSSKESPPELSSLRRNTRSKKTGSCASSSRRCSSSLSKRLGTTQPQASCNSSASGSAGLTASACVTTKAQSSTQMSSRDNDNASTAPDGAKSQGDNSTQATVPSNSSGGATAMTSESESDEADMGRLQALLEARGLPSQLFGALGPRMHQLLHRTMGGSSSMNKAQQLLQGLQSTGNEGQQLTAVIEMCQMLVMGNEDTLAGFPVKQVVPALISLLQMEHNFDMMNHACRALTYMMEALPRSSAVVVDAVPVFLEKLQVIQCMDVAEQALTALEMLSRRHSKAILQAGGIAACLMFLDFFSIIAQRCALAITANCVQNLSADEFHYIRDLLPLISARLTHQDKKSVESCCLCFSRLVDNFQADQRTLKEISVHGLLTNIQQLLVVSPPVISTGTFVMVIRMLAIMCSSCPDLAVVLLRQKIADTLCYLLVGTSEQSSQNIELVSRTPQELYEIVCLIGELLPKLPSDGIFAIDCVMRKGSGSTVDAVIWHWRDDRGIWHPYTPIDSKIIEAAHQAGEDEVSLSTMGRAYTIEFNSMQQINEDTGTARSVQRKVNPFLTGTAQPGSASGSETDLEQCDSRAEVLKEDTDLASAFIQTLFTVLYEVYSSSAGPTVRHKCLQTLLRMIYYANSDLLTEVLKSQPVSSEPNKQVSH</sequence>
<reference evidence="7" key="3">
    <citation type="submission" date="2023-05" db="EMBL/GenBank/DDBJ databases">
        <authorList>
            <person name="Smith C.H."/>
        </authorList>
    </citation>
    <scope>NUCLEOTIDE SEQUENCE</scope>
    <source>
        <strain evidence="7">CHS0354</strain>
        <tissue evidence="7">Mantle</tissue>
    </source>
</reference>
<accession>A0AAE0S591</accession>
<dbReference type="GO" id="GO:0000209">
    <property type="term" value="P:protein polyubiquitination"/>
    <property type="evidence" value="ECO:0007669"/>
    <property type="project" value="TreeGrafter"/>
</dbReference>
<dbReference type="SMART" id="SM00678">
    <property type="entry name" value="WWE"/>
    <property type="match status" value="1"/>
</dbReference>
<dbReference type="PANTHER" id="PTHR45670">
    <property type="entry name" value="E3 UBIQUITIN-PROTEIN LIGASE TRIP12"/>
    <property type="match status" value="1"/>
</dbReference>
<organism evidence="7 8">
    <name type="scientific">Potamilus streckersoni</name>
    <dbReference type="NCBI Taxonomy" id="2493646"/>
    <lineage>
        <taxon>Eukaryota</taxon>
        <taxon>Metazoa</taxon>
        <taxon>Spiralia</taxon>
        <taxon>Lophotrochozoa</taxon>
        <taxon>Mollusca</taxon>
        <taxon>Bivalvia</taxon>
        <taxon>Autobranchia</taxon>
        <taxon>Heteroconchia</taxon>
        <taxon>Palaeoheterodonta</taxon>
        <taxon>Unionida</taxon>
        <taxon>Unionoidea</taxon>
        <taxon>Unionidae</taxon>
        <taxon>Ambleminae</taxon>
        <taxon>Lampsilini</taxon>
        <taxon>Potamilus</taxon>
    </lineage>
</organism>
<dbReference type="Gene3D" id="1.25.10.10">
    <property type="entry name" value="Leucine-rich Repeat Variant"/>
    <property type="match status" value="1"/>
</dbReference>
<evidence type="ECO:0000256" key="5">
    <source>
        <dbReference type="SAM" id="MobiDB-lite"/>
    </source>
</evidence>
<keyword evidence="4" id="KW-0833">Ubl conjugation pathway</keyword>
<dbReference type="PANTHER" id="PTHR45670:SF13">
    <property type="entry name" value="E3 UBIQUITIN-PROTEIN LIGASE TRIP12"/>
    <property type="match status" value="1"/>
</dbReference>
<evidence type="ECO:0000256" key="1">
    <source>
        <dbReference type="ARBA" id="ARBA00000885"/>
    </source>
</evidence>
<dbReference type="FunFam" id="3.30.720.50:FF:000001">
    <property type="entry name" value="E3 ubiquitin-protein ligase TRIP12 isoform X1"/>
    <property type="match status" value="1"/>
</dbReference>
<dbReference type="GO" id="GO:0008270">
    <property type="term" value="F:zinc ion binding"/>
    <property type="evidence" value="ECO:0007669"/>
    <property type="project" value="InterPro"/>
</dbReference>
<evidence type="ECO:0000256" key="4">
    <source>
        <dbReference type="RuleBase" id="RU369009"/>
    </source>
</evidence>
<dbReference type="EC" id="2.3.2.26" evidence="4"/>
<keyword evidence="8" id="KW-1185">Reference proteome</keyword>
<dbReference type="InterPro" id="IPR016024">
    <property type="entry name" value="ARM-type_fold"/>
</dbReference>
<feature type="compositionally biased region" description="Low complexity" evidence="5">
    <location>
        <begin position="318"/>
        <end position="331"/>
    </location>
</feature>
<feature type="compositionally biased region" description="Polar residues" evidence="5">
    <location>
        <begin position="76"/>
        <end position="92"/>
    </location>
</feature>
<dbReference type="InterPro" id="IPR057948">
    <property type="entry name" value="TPR_TRIP12_N"/>
</dbReference>
<dbReference type="GO" id="GO:0061630">
    <property type="term" value="F:ubiquitin protein ligase activity"/>
    <property type="evidence" value="ECO:0007669"/>
    <property type="project" value="UniProtKB-UniRule"/>
</dbReference>
<feature type="region of interest" description="Disordered" evidence="5">
    <location>
        <begin position="1"/>
        <end position="351"/>
    </location>
</feature>
<feature type="compositionally biased region" description="Polar residues" evidence="5">
    <location>
        <begin position="364"/>
        <end position="379"/>
    </location>
</feature>
<name>A0AAE0S591_9BIVA</name>
<dbReference type="GO" id="GO:0043161">
    <property type="term" value="P:proteasome-mediated ubiquitin-dependent protein catabolic process"/>
    <property type="evidence" value="ECO:0007669"/>
    <property type="project" value="TreeGrafter"/>
</dbReference>
<feature type="compositionally biased region" description="Basic and acidic residues" evidence="5">
    <location>
        <begin position="274"/>
        <end position="286"/>
    </location>
</feature>
<dbReference type="SUPFAM" id="SSF48371">
    <property type="entry name" value="ARM repeat"/>
    <property type="match status" value="1"/>
</dbReference>
<reference evidence="7" key="1">
    <citation type="journal article" date="2021" name="Genome Biol. Evol.">
        <title>A High-Quality Reference Genome for a Parasitic Bivalve with Doubly Uniparental Inheritance (Bivalvia: Unionida).</title>
        <authorList>
            <person name="Smith C.H."/>
        </authorList>
    </citation>
    <scope>NUCLEOTIDE SEQUENCE</scope>
    <source>
        <strain evidence="7">CHS0354</strain>
    </source>
</reference>
<dbReference type="PROSITE" id="PS50918">
    <property type="entry name" value="WWE"/>
    <property type="match status" value="1"/>
</dbReference>
<dbReference type="InterPro" id="IPR011989">
    <property type="entry name" value="ARM-like"/>
</dbReference>
<evidence type="ECO:0000313" key="8">
    <source>
        <dbReference type="Proteomes" id="UP001195483"/>
    </source>
</evidence>
<feature type="compositionally biased region" description="Polar residues" evidence="5">
    <location>
        <begin position="243"/>
        <end position="263"/>
    </location>
</feature>
<dbReference type="InterPro" id="IPR018123">
    <property type="entry name" value="WWE-dom_subgr"/>
</dbReference>
<dbReference type="Pfam" id="PF02825">
    <property type="entry name" value="WWE"/>
    <property type="match status" value="1"/>
</dbReference>
<gene>
    <name evidence="7" type="ORF">CHS0354_004511</name>
</gene>
<comment type="pathway">
    <text evidence="2 4">Protein modification; protein ubiquitination.</text>
</comment>
<comment type="catalytic activity">
    <reaction evidence="1 4">
        <text>S-ubiquitinyl-[E2 ubiquitin-conjugating enzyme]-L-cysteine + [acceptor protein]-L-lysine = [E2 ubiquitin-conjugating enzyme]-L-cysteine + N(6)-ubiquitinyl-[acceptor protein]-L-lysine.</text>
        <dbReference type="EC" id="2.3.2.26"/>
    </reaction>
</comment>
<comment type="similarity">
    <text evidence="4">Belongs to the UPL family. K-HECT subfamily.</text>
</comment>
<dbReference type="Pfam" id="PF25579">
    <property type="entry name" value="TPR_TRIP12_N"/>
    <property type="match status" value="1"/>
</dbReference>
<dbReference type="InterPro" id="IPR004170">
    <property type="entry name" value="WWE_dom"/>
</dbReference>
<feature type="compositionally biased region" description="Basic residues" evidence="5">
    <location>
        <begin position="139"/>
        <end position="157"/>
    </location>
</feature>
<feature type="compositionally biased region" description="Polar residues" evidence="5">
    <location>
        <begin position="334"/>
        <end position="344"/>
    </location>
</feature>
<evidence type="ECO:0000259" key="6">
    <source>
        <dbReference type="PROSITE" id="PS50918"/>
    </source>
</evidence>
<dbReference type="FunFam" id="1.25.10.10:FF:000689">
    <property type="entry name" value="HECT ubiquitin protein ligase family protein KAK"/>
    <property type="match status" value="1"/>
</dbReference>
<dbReference type="Gene3D" id="3.30.720.50">
    <property type="match status" value="1"/>
</dbReference>
<dbReference type="EMBL" id="JAEAOA010000333">
    <property type="protein sequence ID" value="KAK3585606.1"/>
    <property type="molecule type" value="Genomic_DNA"/>
</dbReference>
<protein>
    <recommendedName>
        <fullName evidence="4">E3 ubiquitin-protein ligase</fullName>
        <ecNumber evidence="4">2.3.2.26</ecNumber>
    </recommendedName>
</protein>
<feature type="compositionally biased region" description="Basic residues" evidence="5">
    <location>
        <begin position="206"/>
        <end position="223"/>
    </location>
</feature>
<feature type="domain" description="WWE" evidence="6">
    <location>
        <begin position="769"/>
        <end position="845"/>
    </location>
</feature>
<evidence type="ECO:0000256" key="2">
    <source>
        <dbReference type="ARBA" id="ARBA00004906"/>
    </source>
</evidence>
<dbReference type="InterPro" id="IPR045322">
    <property type="entry name" value="HECTD1/TRIP12-like"/>
</dbReference>
<dbReference type="GO" id="GO:0006974">
    <property type="term" value="P:DNA damage response"/>
    <property type="evidence" value="ECO:0007669"/>
    <property type="project" value="TreeGrafter"/>
</dbReference>
<dbReference type="GO" id="GO:0016607">
    <property type="term" value="C:nuclear speck"/>
    <property type="evidence" value="ECO:0007669"/>
    <property type="project" value="TreeGrafter"/>
</dbReference>
<reference evidence="7" key="2">
    <citation type="journal article" date="2021" name="Genome Biol. Evol.">
        <title>Developing a high-quality reference genome for a parasitic bivalve with doubly uniparental inheritance (Bivalvia: Unionida).</title>
        <authorList>
            <person name="Smith C.H."/>
        </authorList>
    </citation>
    <scope>NUCLEOTIDE SEQUENCE</scope>
    <source>
        <strain evidence="7">CHS0354</strain>
        <tissue evidence="7">Mantle</tissue>
    </source>
</reference>
<evidence type="ECO:0000313" key="7">
    <source>
        <dbReference type="EMBL" id="KAK3585606.1"/>
    </source>
</evidence>
<dbReference type="AlphaFoldDB" id="A0AAE0S591"/>
<feature type="compositionally biased region" description="Low complexity" evidence="5">
    <location>
        <begin position="294"/>
        <end position="307"/>
    </location>
</feature>